<evidence type="ECO:0000313" key="11">
    <source>
        <dbReference type="Proteomes" id="UP000316199"/>
    </source>
</evidence>
<dbReference type="InterPro" id="IPR023753">
    <property type="entry name" value="FAD/NAD-binding_dom"/>
</dbReference>
<feature type="domain" description="FAD/NAD(P)-binding" evidence="9">
    <location>
        <begin position="12"/>
        <end position="177"/>
    </location>
</feature>
<dbReference type="GO" id="GO:0016491">
    <property type="term" value="F:oxidoreductase activity"/>
    <property type="evidence" value="ECO:0007669"/>
    <property type="project" value="UniProtKB-KW"/>
</dbReference>
<comment type="cofactor">
    <cofactor evidence="1 7">
        <name>FAD</name>
        <dbReference type="ChEBI" id="CHEBI:57692"/>
    </cofactor>
</comment>
<dbReference type="Gene3D" id="3.50.50.60">
    <property type="entry name" value="FAD/NAD(P)-binding domain"/>
    <property type="match status" value="1"/>
</dbReference>
<dbReference type="Pfam" id="PF07992">
    <property type="entry name" value="Pyr_redox_2"/>
    <property type="match status" value="1"/>
</dbReference>
<dbReference type="PRINTS" id="PR00419">
    <property type="entry name" value="ADXRDTASE"/>
</dbReference>
<keyword evidence="3" id="KW-0285">Flavoprotein</keyword>
<dbReference type="EMBL" id="SHAG01000010">
    <property type="protein sequence ID" value="RZO76561.1"/>
    <property type="molecule type" value="Genomic_DNA"/>
</dbReference>
<dbReference type="Proteomes" id="UP000316199">
    <property type="component" value="Unassembled WGS sequence"/>
</dbReference>
<evidence type="ECO:0000256" key="4">
    <source>
        <dbReference type="ARBA" id="ARBA00022827"/>
    </source>
</evidence>
<dbReference type="InterPro" id="IPR055275">
    <property type="entry name" value="Ferredox_Rdtase"/>
</dbReference>
<evidence type="ECO:0000256" key="2">
    <source>
        <dbReference type="ARBA" id="ARBA00008312"/>
    </source>
</evidence>
<comment type="similarity">
    <text evidence="2">Belongs to the ferredoxin--NADP reductase type 1 family.</text>
</comment>
<accession>A0A520S2B3</accession>
<evidence type="ECO:0000256" key="3">
    <source>
        <dbReference type="ARBA" id="ARBA00022630"/>
    </source>
</evidence>
<feature type="binding site" evidence="7">
    <location>
        <position position="21"/>
    </location>
    <ligand>
        <name>FAD</name>
        <dbReference type="ChEBI" id="CHEBI:57692"/>
    </ligand>
</feature>
<dbReference type="PIRSF" id="PIRSF000362">
    <property type="entry name" value="FNR"/>
    <property type="match status" value="1"/>
</dbReference>
<dbReference type="AlphaFoldDB" id="A0A520S2B3"/>
<reference evidence="10 11" key="1">
    <citation type="submission" date="2019-02" db="EMBL/GenBank/DDBJ databases">
        <title>Prokaryotic population dynamics and viral predation in marine succession experiment using metagenomics: the confinement effect.</title>
        <authorList>
            <person name="Haro-Moreno J.M."/>
            <person name="Rodriguez-Valera F."/>
            <person name="Lopez-Perez M."/>
        </authorList>
    </citation>
    <scope>NUCLEOTIDE SEQUENCE [LARGE SCALE GENOMIC DNA]</scope>
    <source>
        <strain evidence="10">MED-G157</strain>
    </source>
</reference>
<keyword evidence="6" id="KW-0560">Oxidoreductase</keyword>
<evidence type="ECO:0000256" key="6">
    <source>
        <dbReference type="ARBA" id="ARBA00023002"/>
    </source>
</evidence>
<evidence type="ECO:0000256" key="1">
    <source>
        <dbReference type="ARBA" id="ARBA00001974"/>
    </source>
</evidence>
<evidence type="ECO:0000259" key="9">
    <source>
        <dbReference type="Pfam" id="PF07992"/>
    </source>
</evidence>
<dbReference type="PANTHER" id="PTHR48467:SF1">
    <property type="entry name" value="GLUTAMATE SYNTHASE 1 [NADH], CHLOROPLASTIC-LIKE"/>
    <property type="match status" value="1"/>
</dbReference>
<sequence length="464" mass="51561">MPEIGTETSPIRVAIIGSGPAGFYTVSNFFKQKELSVELDMYDRLPSPFGLVRAGVAPDHQKDKSVIRAYDKSAANPNYRFFGNVEYGTHVMLEDLKEHYHQVIFTTGAPVDRNLEIPGEDLTGSYSATEFVAWYNGHPDFAHLSFDLSQESVAIVGMGNVAMDVARILSKTPKELESTDIADYAFKNLLESKVKNIYLLGRRGPAQAAFTPPEIKELGELYDTEVTVRRDEANLDPASIEYINNNPDKNVEKNIGYIAKYAGRERKGKKKLLTIRFLVSPVGMIGKANKLVAVKLVKNEAFKSNDGSVRPRSTGEFEELPVGLLFRSVGYRGLPLPGVPFHEDWGTIENRQGRVCNGDGEILQGLYTAGWIKRGATGVIGTNKTCAQETVECMVEDLHAGKLFSREISTRDELSGFIRARQPRVITYEDWKKIDAAEITKGAAENRPRVKFTSVEEMLSILDP</sequence>
<dbReference type="InterPro" id="IPR036188">
    <property type="entry name" value="FAD/NAD-bd_sf"/>
</dbReference>
<proteinExistence type="inferred from homology"/>
<protein>
    <submittedName>
        <fullName evidence="10">NADP oxidoreductase</fullName>
    </submittedName>
</protein>
<organism evidence="10 11">
    <name type="scientific">OM182 bacterium</name>
    <dbReference type="NCBI Taxonomy" id="2510334"/>
    <lineage>
        <taxon>Bacteria</taxon>
        <taxon>Pseudomonadati</taxon>
        <taxon>Pseudomonadota</taxon>
        <taxon>Gammaproteobacteria</taxon>
        <taxon>OMG group</taxon>
        <taxon>OM182 clade</taxon>
    </lineage>
</organism>
<gene>
    <name evidence="10" type="ORF">EVA68_03875</name>
</gene>
<feature type="binding site" evidence="8">
    <location>
        <position position="378"/>
    </location>
    <ligand>
        <name>NADP(+)</name>
        <dbReference type="ChEBI" id="CHEBI:58349"/>
    </ligand>
</feature>
<keyword evidence="4 7" id="KW-0274">FAD</keyword>
<dbReference type="InterPro" id="IPR021163">
    <property type="entry name" value="Ferredox_Rdtase_adrenod"/>
</dbReference>
<dbReference type="PANTHER" id="PTHR48467">
    <property type="entry name" value="GLUTAMATE SYNTHASE 1 [NADH], CHLOROPLASTIC-LIKE"/>
    <property type="match status" value="1"/>
</dbReference>
<dbReference type="Gene3D" id="3.40.50.720">
    <property type="entry name" value="NAD(P)-binding Rossmann-like Domain"/>
    <property type="match status" value="1"/>
</dbReference>
<feature type="binding site" evidence="8">
    <location>
        <begin position="202"/>
        <end position="203"/>
    </location>
    <ligand>
        <name>NADP(+)</name>
        <dbReference type="ChEBI" id="CHEBI:58349"/>
    </ligand>
</feature>
<keyword evidence="5 8" id="KW-0521">NADP</keyword>
<feature type="binding site" evidence="8">
    <location>
        <position position="214"/>
    </location>
    <ligand>
        <name>NADP(+)</name>
        <dbReference type="ChEBI" id="CHEBI:58349"/>
    </ligand>
</feature>
<feature type="binding site" evidence="7">
    <location>
        <position position="51"/>
    </location>
    <ligand>
        <name>FAD</name>
        <dbReference type="ChEBI" id="CHEBI:57692"/>
    </ligand>
</feature>
<dbReference type="SUPFAM" id="SSF51971">
    <property type="entry name" value="Nucleotide-binding domain"/>
    <property type="match status" value="2"/>
</dbReference>
<feature type="binding site" evidence="7">
    <location>
        <position position="371"/>
    </location>
    <ligand>
        <name>FAD</name>
        <dbReference type="ChEBI" id="CHEBI:57692"/>
    </ligand>
</feature>
<comment type="caution">
    <text evidence="10">The sequence shown here is derived from an EMBL/GenBank/DDBJ whole genome shotgun (WGS) entry which is preliminary data.</text>
</comment>
<name>A0A520S2B3_9GAMM</name>
<evidence type="ECO:0000256" key="7">
    <source>
        <dbReference type="PIRSR" id="PIRSR000362-1"/>
    </source>
</evidence>
<evidence type="ECO:0000256" key="8">
    <source>
        <dbReference type="PIRSR" id="PIRSR000362-2"/>
    </source>
</evidence>
<evidence type="ECO:0000256" key="5">
    <source>
        <dbReference type="ARBA" id="ARBA00022857"/>
    </source>
</evidence>
<evidence type="ECO:0000313" key="10">
    <source>
        <dbReference type="EMBL" id="RZO76561.1"/>
    </source>
</evidence>
<feature type="binding site" evidence="7">
    <location>
        <begin position="378"/>
        <end position="380"/>
    </location>
    <ligand>
        <name>FAD</name>
        <dbReference type="ChEBI" id="CHEBI:57692"/>
    </ligand>
</feature>